<keyword evidence="4" id="KW-1185">Reference proteome</keyword>
<evidence type="ECO:0000259" key="2">
    <source>
        <dbReference type="Pfam" id="PF19762"/>
    </source>
</evidence>
<feature type="transmembrane region" description="Helical" evidence="1">
    <location>
        <begin position="60"/>
        <end position="79"/>
    </location>
</feature>
<feature type="domain" description="DUF6249" evidence="2">
    <location>
        <begin position="8"/>
        <end position="103"/>
    </location>
</feature>
<keyword evidence="1" id="KW-0472">Membrane</keyword>
<protein>
    <recommendedName>
        <fullName evidence="2">DUF6249 domain-containing protein</fullName>
    </recommendedName>
</protein>
<comment type="caution">
    <text evidence="3">The sequence shown here is derived from an EMBL/GenBank/DDBJ whole genome shotgun (WGS) entry which is preliminary data.</text>
</comment>
<dbReference type="OrthoDB" id="5954762at2"/>
<feature type="transmembrane region" description="Helical" evidence="1">
    <location>
        <begin position="6"/>
        <end position="24"/>
    </location>
</feature>
<dbReference type="AlphaFoldDB" id="A0A4U5JP06"/>
<reference evidence="3 4" key="1">
    <citation type="submission" date="2019-04" db="EMBL/GenBank/DDBJ databases">
        <title>Reference strain of H23.</title>
        <authorList>
            <person name="Luo X."/>
        </authorList>
    </citation>
    <scope>NUCLEOTIDE SEQUENCE [LARGE SCALE GENOMIC DNA]</scope>
    <source>
        <strain evidence="3 4">H23</strain>
    </source>
</reference>
<dbReference type="EMBL" id="SZUA01000002">
    <property type="protein sequence ID" value="TKR30536.1"/>
    <property type="molecule type" value="Genomic_DNA"/>
</dbReference>
<keyword evidence="1" id="KW-0812">Transmembrane</keyword>
<evidence type="ECO:0000313" key="4">
    <source>
        <dbReference type="Proteomes" id="UP000308707"/>
    </source>
</evidence>
<organism evidence="3 4">
    <name type="scientific">Luteimonas gilva</name>
    <dbReference type="NCBI Taxonomy" id="2572684"/>
    <lineage>
        <taxon>Bacteria</taxon>
        <taxon>Pseudomonadati</taxon>
        <taxon>Pseudomonadota</taxon>
        <taxon>Gammaproteobacteria</taxon>
        <taxon>Lysobacterales</taxon>
        <taxon>Lysobacteraceae</taxon>
        <taxon>Luteimonas</taxon>
    </lineage>
</organism>
<accession>A0A4U5JP06</accession>
<name>A0A4U5JP06_9GAMM</name>
<evidence type="ECO:0000256" key="1">
    <source>
        <dbReference type="SAM" id="Phobius"/>
    </source>
</evidence>
<dbReference type="RefSeq" id="WP_137266966.1">
    <property type="nucleotide sequence ID" value="NZ_SZUA01000002.1"/>
</dbReference>
<evidence type="ECO:0000313" key="3">
    <source>
        <dbReference type="EMBL" id="TKR30536.1"/>
    </source>
</evidence>
<dbReference type="Proteomes" id="UP000308707">
    <property type="component" value="Unassembled WGS sequence"/>
</dbReference>
<sequence length="109" mass="11942">MDLPGILVPIVLFICITYAIKAVVDAHVRRKMVESNGSQDLLRSILEGEEIRRRHSSLRWGVVMVALAIGLGLMQAFGWDEPSPGVFALLIGATGLGNLAYYFGVRRMG</sequence>
<proteinExistence type="predicted"/>
<feature type="transmembrane region" description="Helical" evidence="1">
    <location>
        <begin position="85"/>
        <end position="104"/>
    </location>
</feature>
<keyword evidence="1" id="KW-1133">Transmembrane helix</keyword>
<gene>
    <name evidence="3" type="ORF">FCE95_10495</name>
</gene>
<dbReference type="InterPro" id="IPR046216">
    <property type="entry name" value="DUF6249"/>
</dbReference>
<dbReference type="Pfam" id="PF19762">
    <property type="entry name" value="DUF6249"/>
    <property type="match status" value="1"/>
</dbReference>